<sequence length="480" mass="54231">MHPRNPYKDKPPDFNSLANKYVEFRSRCHIGSNGKLRIDFRDSSAVRALARTLLLSDFDLDVEIPVDCLVPRIPQRLNYLLFIDDLLKINGISKDALGIDIGTGASCVYALLGAKQYNWKFLATDSDPFAVEVASRNVERNCLNEKIEVVQDVVFSRPEAEFTFCMCNPPFYEYGESEEKFRYLKENVLTNVIGGSSCSDRPAPHSATVARSNELAVTGGEIAFVSRLIEDSFILQNTVKFYSSMVGKKSSLVELRKKLGRCLNVRSIVTRLCQGKTHRWVLAWTFESQIKLVEPTKYSSPLKLRLPSVLEDKEKCLTWITALLTTLEVSFVKEDNGSFLCKAIKNTWSQQRQKRRAGRNVNVRSPLSKRYCFDQNSVGCSVNLNTGVHEISYNNVGSSECIELSGSEKNNNVRDVSIQACVESNTEVQPLIYFTLTILPTENSLRLCCLEGSRNSLHQIWQFCKNQLTALERSYQTSSS</sequence>
<dbReference type="WBParaSite" id="TCLT_0000731401-mRNA-1">
    <property type="protein sequence ID" value="TCLT_0000731401-mRNA-1"/>
    <property type="gene ID" value="TCLT_0000731401"/>
</dbReference>
<dbReference type="EC" id="2.1.1.-" evidence="5"/>
<dbReference type="AlphaFoldDB" id="A0A0N5D327"/>
<keyword evidence="3 5" id="KW-0808">Transferase</keyword>
<dbReference type="EMBL" id="UYYF01004494">
    <property type="protein sequence ID" value="VDN04745.1"/>
    <property type="molecule type" value="Genomic_DNA"/>
</dbReference>
<keyword evidence="8" id="KW-1185">Reference proteome</keyword>
<feature type="binding site" evidence="6">
    <location>
        <position position="76"/>
    </location>
    <ligand>
        <name>S-adenosyl-L-methionine</name>
        <dbReference type="ChEBI" id="CHEBI:59789"/>
    </ligand>
</feature>
<evidence type="ECO:0000256" key="4">
    <source>
        <dbReference type="ARBA" id="ARBA00022691"/>
    </source>
</evidence>
<gene>
    <name evidence="7" type="ORF">TCLT_LOCUS7303</name>
</gene>
<evidence type="ECO:0000256" key="6">
    <source>
        <dbReference type="PIRSR" id="PIRSR037350-1"/>
    </source>
</evidence>
<organism evidence="9">
    <name type="scientific">Thelazia callipaeda</name>
    <name type="common">Oriental eyeworm</name>
    <name type="synonym">Parasitic nematode</name>
    <dbReference type="NCBI Taxonomy" id="103827"/>
    <lineage>
        <taxon>Eukaryota</taxon>
        <taxon>Metazoa</taxon>
        <taxon>Ecdysozoa</taxon>
        <taxon>Nematoda</taxon>
        <taxon>Chromadorea</taxon>
        <taxon>Rhabditida</taxon>
        <taxon>Spirurina</taxon>
        <taxon>Spiruromorpha</taxon>
        <taxon>Thelazioidea</taxon>
        <taxon>Thelaziidae</taxon>
        <taxon>Thelazia</taxon>
    </lineage>
</organism>
<feature type="binding site" evidence="6">
    <location>
        <position position="125"/>
    </location>
    <ligand>
        <name>S-adenosyl-L-methionine</name>
        <dbReference type="ChEBI" id="CHEBI:59789"/>
    </ligand>
</feature>
<dbReference type="OMA" id="TEFCQGH"/>
<keyword evidence="2 5" id="KW-0489">Methyltransferase</keyword>
<dbReference type="PANTHER" id="PTHR13393">
    <property type="entry name" value="SAM-DEPENDENT METHYLTRANSFERASE"/>
    <property type="match status" value="1"/>
</dbReference>
<dbReference type="SUPFAM" id="SSF53335">
    <property type="entry name" value="S-adenosyl-L-methionine-dependent methyltransferases"/>
    <property type="match status" value="1"/>
</dbReference>
<dbReference type="InterPro" id="IPR017182">
    <property type="entry name" value="METTL16/PsiM"/>
</dbReference>
<evidence type="ECO:0000256" key="1">
    <source>
        <dbReference type="ARBA" id="ARBA00005878"/>
    </source>
</evidence>
<reference evidence="7 8" key="2">
    <citation type="submission" date="2018-11" db="EMBL/GenBank/DDBJ databases">
        <authorList>
            <consortium name="Pathogen Informatics"/>
        </authorList>
    </citation>
    <scope>NUCLEOTIDE SEQUENCE [LARGE SCALE GENOMIC DNA]</scope>
</reference>
<dbReference type="GO" id="GO:0070475">
    <property type="term" value="P:rRNA base methylation"/>
    <property type="evidence" value="ECO:0007669"/>
    <property type="project" value="TreeGrafter"/>
</dbReference>
<dbReference type="InterPro" id="IPR029063">
    <property type="entry name" value="SAM-dependent_MTases_sf"/>
</dbReference>
<evidence type="ECO:0000256" key="3">
    <source>
        <dbReference type="ARBA" id="ARBA00022679"/>
    </source>
</evidence>
<evidence type="ECO:0000313" key="8">
    <source>
        <dbReference type="Proteomes" id="UP000276776"/>
    </source>
</evidence>
<reference evidence="9" key="1">
    <citation type="submission" date="2017-02" db="UniProtKB">
        <authorList>
            <consortium name="WormBaseParasite"/>
        </authorList>
    </citation>
    <scope>IDENTIFICATION</scope>
</reference>
<evidence type="ECO:0000256" key="2">
    <source>
        <dbReference type="ARBA" id="ARBA00022603"/>
    </source>
</evidence>
<dbReference type="Gene3D" id="3.40.50.150">
    <property type="entry name" value="Vaccinia Virus protein VP39"/>
    <property type="match status" value="1"/>
</dbReference>
<evidence type="ECO:0000256" key="5">
    <source>
        <dbReference type="PIRNR" id="PIRNR037350"/>
    </source>
</evidence>
<dbReference type="Pfam" id="PF05971">
    <property type="entry name" value="Methyltransf_10"/>
    <property type="match status" value="1"/>
</dbReference>
<dbReference type="GO" id="GO:0005634">
    <property type="term" value="C:nucleus"/>
    <property type="evidence" value="ECO:0007669"/>
    <property type="project" value="TreeGrafter"/>
</dbReference>
<dbReference type="InterPro" id="IPR010286">
    <property type="entry name" value="METTL16/RlmF"/>
</dbReference>
<dbReference type="GO" id="GO:0008168">
    <property type="term" value="F:methyltransferase activity"/>
    <property type="evidence" value="ECO:0007669"/>
    <property type="project" value="UniProtKB-UniRule"/>
</dbReference>
<name>A0A0N5D327_THECL</name>
<dbReference type="OrthoDB" id="514248at2759"/>
<dbReference type="PANTHER" id="PTHR13393:SF0">
    <property type="entry name" value="RNA N6-ADENOSINE-METHYLTRANSFERASE METTL16"/>
    <property type="match status" value="1"/>
</dbReference>
<dbReference type="Proteomes" id="UP000276776">
    <property type="component" value="Unassembled WGS sequence"/>
</dbReference>
<protein>
    <recommendedName>
        <fullName evidence="5">U6 small nuclear RNA (adenine-(43)-N(6))-methyltransferase</fullName>
        <ecNumber evidence="5">2.1.1.-</ecNumber>
    </recommendedName>
</protein>
<evidence type="ECO:0000313" key="7">
    <source>
        <dbReference type="EMBL" id="VDN04745.1"/>
    </source>
</evidence>
<proteinExistence type="inferred from homology"/>
<dbReference type="STRING" id="103827.A0A0N5D327"/>
<dbReference type="PIRSF" id="PIRSF037350">
    <property type="entry name" value="Mtase_ZK1128_prd"/>
    <property type="match status" value="1"/>
</dbReference>
<feature type="binding site" evidence="6">
    <location>
        <position position="168"/>
    </location>
    <ligand>
        <name>S-adenosyl-L-methionine</name>
        <dbReference type="ChEBI" id="CHEBI:59789"/>
    </ligand>
</feature>
<accession>A0A0N5D327</accession>
<keyword evidence="4 6" id="KW-0949">S-adenosyl-L-methionine</keyword>
<evidence type="ECO:0000313" key="9">
    <source>
        <dbReference type="WBParaSite" id="TCLT_0000731401-mRNA-1"/>
    </source>
</evidence>
<comment type="similarity">
    <text evidence="1 5">Belongs to the methyltransferase superfamily. METTL16/RlmF family.</text>
</comment>
<feature type="binding site" evidence="6">
    <location>
        <position position="102"/>
    </location>
    <ligand>
        <name>S-adenosyl-L-methionine</name>
        <dbReference type="ChEBI" id="CHEBI:59789"/>
    </ligand>
</feature>